<comment type="subcellular location">
    <subcellularLocation>
        <location evidence="1">Cell membrane</location>
        <topology evidence="1">Multi-pass membrane protein</topology>
    </subcellularLocation>
</comment>
<keyword evidence="7 8" id="KW-0472">Membrane</keyword>
<dbReference type="Proteomes" id="UP001519288">
    <property type="component" value="Unassembled WGS sequence"/>
</dbReference>
<feature type="transmembrane region" description="Helical" evidence="9">
    <location>
        <begin position="28"/>
        <end position="49"/>
    </location>
</feature>
<evidence type="ECO:0000256" key="3">
    <source>
        <dbReference type="ARBA" id="ARBA00009983"/>
    </source>
</evidence>
<evidence type="ECO:0000256" key="4">
    <source>
        <dbReference type="ARBA" id="ARBA00022475"/>
    </source>
</evidence>
<comment type="similarity">
    <text evidence="3 8">Belongs to the LTA synthase family.</text>
</comment>
<dbReference type="InterPro" id="IPR012160">
    <property type="entry name" value="LtaS-like"/>
</dbReference>
<reference evidence="11 12" key="1">
    <citation type="submission" date="2021-03" db="EMBL/GenBank/DDBJ databases">
        <title>Genomic Encyclopedia of Type Strains, Phase IV (KMG-IV): sequencing the most valuable type-strain genomes for metagenomic binning, comparative biology and taxonomic classification.</title>
        <authorList>
            <person name="Goeker M."/>
        </authorList>
    </citation>
    <scope>NUCLEOTIDE SEQUENCE [LARGE SCALE GENOMIC DNA]</scope>
    <source>
        <strain evidence="11 12">DSM 26806</strain>
    </source>
</reference>
<organism evidence="11 12">
    <name type="scientific">Paenibacillus shirakamiensis</name>
    <dbReference type="NCBI Taxonomy" id="1265935"/>
    <lineage>
        <taxon>Bacteria</taxon>
        <taxon>Bacillati</taxon>
        <taxon>Bacillota</taxon>
        <taxon>Bacilli</taxon>
        <taxon>Bacillales</taxon>
        <taxon>Paenibacillaceae</taxon>
        <taxon>Paenibacillus</taxon>
    </lineage>
</organism>
<evidence type="ECO:0000256" key="2">
    <source>
        <dbReference type="ARBA" id="ARBA00004936"/>
    </source>
</evidence>
<dbReference type="EMBL" id="JAGGLD010000008">
    <property type="protein sequence ID" value="MBP2002417.1"/>
    <property type="molecule type" value="Genomic_DNA"/>
</dbReference>
<comment type="caution">
    <text evidence="11">The sequence shown here is derived from an EMBL/GenBank/DDBJ whole genome shotgun (WGS) entry which is preliminary data.</text>
</comment>
<dbReference type="InterPro" id="IPR050448">
    <property type="entry name" value="OpgB/LTA_synthase_biosynth"/>
</dbReference>
<dbReference type="Pfam" id="PF00884">
    <property type="entry name" value="Sulfatase"/>
    <property type="match status" value="1"/>
</dbReference>
<gene>
    <name evidence="11" type="ORF">J2Z69_003490</name>
</gene>
<feature type="transmembrane region" description="Helical" evidence="9">
    <location>
        <begin position="110"/>
        <end position="126"/>
    </location>
</feature>
<protein>
    <submittedName>
        <fullName evidence="11">Phosphoglycerol transferase MdoB-like AlkP superfamily enzyme</fullName>
    </submittedName>
</protein>
<keyword evidence="12" id="KW-1185">Reference proteome</keyword>
<dbReference type="CDD" id="cd16015">
    <property type="entry name" value="LTA_synthase"/>
    <property type="match status" value="1"/>
</dbReference>
<dbReference type="InterPro" id="IPR017850">
    <property type="entry name" value="Alkaline_phosphatase_core_sf"/>
</dbReference>
<dbReference type="PANTHER" id="PTHR47371">
    <property type="entry name" value="LIPOTEICHOIC ACID SYNTHASE"/>
    <property type="match status" value="1"/>
</dbReference>
<evidence type="ECO:0000256" key="9">
    <source>
        <dbReference type="SAM" id="Phobius"/>
    </source>
</evidence>
<accession>A0ABS4JL26</accession>
<evidence type="ECO:0000256" key="6">
    <source>
        <dbReference type="ARBA" id="ARBA00022989"/>
    </source>
</evidence>
<feature type="domain" description="Sulfatase N-terminal" evidence="10">
    <location>
        <begin position="236"/>
        <end position="527"/>
    </location>
</feature>
<dbReference type="InterPro" id="IPR000917">
    <property type="entry name" value="Sulfatase_N"/>
</dbReference>
<evidence type="ECO:0000256" key="1">
    <source>
        <dbReference type="ARBA" id="ARBA00004651"/>
    </source>
</evidence>
<name>A0ABS4JL26_9BACL</name>
<evidence type="ECO:0000256" key="8">
    <source>
        <dbReference type="PIRNR" id="PIRNR005091"/>
    </source>
</evidence>
<sequence>MTPFFAVFILLFLKLILLRYFFFDGIEWLRLATDALAVLSLLSILELLLPSRAKGVGYWMFNLIFSLLLFSSTVYFNHFNSIPTYTALNELHQVTKIKSSIQSTLKWSDFIYFVDVFVFAFVWIIYRIRGVRIPRRTSIRKTGMILTAIISLALSAIYINNGKSIANELAQAENLGFFDYQVAAALKAKEENIAVLSGNIQDTIAQVDALQASYPYQSDKLKTAVTPAYFGKAKGKNLIMVQMEAFQNFPIHLTLDGQPVTPVLNQLASEGLYFPNVFQEIGQGNTSDAEFMSNTSIYPTGTVAMSSGFGDRELPSLPRLLQKYNYEASTFHVNDVGFWDRSKLYPALHFNQYYDKPFYNNDHFNDFGASDEELYRVGVDKLSASQSEDKPFYGQFVTVSSHFPFKIPDDQVRINIPANMQGTEIGEYIKAVNYTDYAIGTLVEKLKANGMWDDTVLVFYGDHFGLQPQDIDPSTLSTQLGIHYDERITRFNIPLIIHIPGQTEGKVITQVGGQLDIMPTVANLLGISLSKEKFTAFGHDLMNTDKNIIGSRYYLPTGSFFNNDILFVPGKGFEDGKAVSLKTMEPLADFTKYKTDYDYILKLMNLSDTYVKMLPKR</sequence>
<evidence type="ECO:0000259" key="10">
    <source>
        <dbReference type="Pfam" id="PF00884"/>
    </source>
</evidence>
<dbReference type="SUPFAM" id="SSF53649">
    <property type="entry name" value="Alkaline phosphatase-like"/>
    <property type="match status" value="1"/>
</dbReference>
<keyword evidence="6 9" id="KW-1133">Transmembrane helix</keyword>
<feature type="transmembrane region" description="Helical" evidence="9">
    <location>
        <begin position="5"/>
        <end position="22"/>
    </location>
</feature>
<keyword evidence="5 9" id="KW-0812">Transmembrane</keyword>
<proteinExistence type="inferred from homology"/>
<feature type="transmembrane region" description="Helical" evidence="9">
    <location>
        <begin position="138"/>
        <end position="159"/>
    </location>
</feature>
<evidence type="ECO:0000256" key="5">
    <source>
        <dbReference type="ARBA" id="ARBA00022692"/>
    </source>
</evidence>
<dbReference type="PANTHER" id="PTHR47371:SF3">
    <property type="entry name" value="PHOSPHOGLYCEROL TRANSFERASE I"/>
    <property type="match status" value="1"/>
</dbReference>
<dbReference type="PIRSF" id="PIRSF005091">
    <property type="entry name" value="Mmb_sulf_HI1246"/>
    <property type="match status" value="1"/>
</dbReference>
<feature type="transmembrane region" description="Helical" evidence="9">
    <location>
        <begin position="56"/>
        <end position="76"/>
    </location>
</feature>
<evidence type="ECO:0000313" key="12">
    <source>
        <dbReference type="Proteomes" id="UP001519288"/>
    </source>
</evidence>
<evidence type="ECO:0000313" key="11">
    <source>
        <dbReference type="EMBL" id="MBP2002417.1"/>
    </source>
</evidence>
<dbReference type="Gene3D" id="3.40.720.10">
    <property type="entry name" value="Alkaline Phosphatase, subunit A"/>
    <property type="match status" value="1"/>
</dbReference>
<comment type="pathway">
    <text evidence="2">Cell wall biogenesis; lipoteichoic acid biosynthesis.</text>
</comment>
<evidence type="ECO:0000256" key="7">
    <source>
        <dbReference type="ARBA" id="ARBA00023136"/>
    </source>
</evidence>
<keyword evidence="4 8" id="KW-1003">Cell membrane</keyword>
<dbReference type="Gene3D" id="3.30.1120.170">
    <property type="match status" value="1"/>
</dbReference>